<dbReference type="GO" id="GO:0003899">
    <property type="term" value="F:DNA-directed RNA polymerase activity"/>
    <property type="evidence" value="ECO:0007669"/>
    <property type="project" value="UniProtKB-EC"/>
</dbReference>
<evidence type="ECO:0000256" key="15">
    <source>
        <dbReference type="RuleBase" id="RU004279"/>
    </source>
</evidence>
<dbReference type="InterPro" id="IPR007073">
    <property type="entry name" value="RNA_pol_Rpb1_7"/>
</dbReference>
<evidence type="ECO:0000256" key="13">
    <source>
        <dbReference type="ARBA" id="ARBA00023242"/>
    </source>
</evidence>
<dbReference type="GO" id="GO:0046872">
    <property type="term" value="F:metal ion binding"/>
    <property type="evidence" value="ECO:0007669"/>
    <property type="project" value="UniProtKB-KW"/>
</dbReference>
<dbReference type="CDD" id="cd02733">
    <property type="entry name" value="RNAP_II_RPB1_N"/>
    <property type="match status" value="1"/>
</dbReference>
<dbReference type="InterPro" id="IPR007066">
    <property type="entry name" value="RNA_pol_Rpb1_3"/>
</dbReference>
<evidence type="ECO:0000256" key="6">
    <source>
        <dbReference type="ARBA" id="ARBA00022695"/>
    </source>
</evidence>
<evidence type="ECO:0000313" key="18">
    <source>
        <dbReference type="EMBL" id="KNC53956.1"/>
    </source>
</evidence>
<dbReference type="InterPro" id="IPR007083">
    <property type="entry name" value="RNA_pol_Rpb1_4"/>
</dbReference>
<evidence type="ECO:0000256" key="1">
    <source>
        <dbReference type="ARBA" id="ARBA00004123"/>
    </source>
</evidence>
<dbReference type="InterPro" id="IPR000684">
    <property type="entry name" value="RNA_pol_II_repeat_euk"/>
</dbReference>
<dbReference type="InterPro" id="IPR006592">
    <property type="entry name" value="RNA_pol_N"/>
</dbReference>
<keyword evidence="4" id="KW-0597">Phosphoprotein</keyword>
<dbReference type="InterPro" id="IPR000722">
    <property type="entry name" value="RNA_pol_asu"/>
</dbReference>
<dbReference type="PANTHER" id="PTHR19376">
    <property type="entry name" value="DNA-DIRECTED RNA POLYMERASE"/>
    <property type="match status" value="1"/>
</dbReference>
<proteinExistence type="inferred from homology"/>
<feature type="domain" description="RNA polymerase N-terminal" evidence="17">
    <location>
        <begin position="260"/>
        <end position="567"/>
    </location>
</feature>
<feature type="compositionally biased region" description="Low complexity" evidence="16">
    <location>
        <begin position="1576"/>
        <end position="1835"/>
    </location>
</feature>
<dbReference type="GeneID" id="25568029"/>
<gene>
    <name evidence="18" type="ORF">AMSG_09602</name>
</gene>
<dbReference type="InterPro" id="IPR038120">
    <property type="entry name" value="Rpb1_funnel_sf"/>
</dbReference>
<dbReference type="Gene3D" id="4.10.860.120">
    <property type="entry name" value="RNA polymerase II, clamp domain"/>
    <property type="match status" value="1"/>
</dbReference>
<dbReference type="FunFam" id="1.10.132.30:FF:000001">
    <property type="entry name" value="DNA-directed RNA polymerase subunit"/>
    <property type="match status" value="1"/>
</dbReference>
<comment type="similarity">
    <text evidence="2 15">Belongs to the RNA polymerase beta' chain family.</text>
</comment>
<evidence type="ECO:0000256" key="8">
    <source>
        <dbReference type="ARBA" id="ARBA00022737"/>
    </source>
</evidence>
<dbReference type="InterPro" id="IPR007075">
    <property type="entry name" value="RNA_pol_Rpb1_6"/>
</dbReference>
<dbReference type="PRINTS" id="PR01217">
    <property type="entry name" value="PRICHEXTENSN"/>
</dbReference>
<dbReference type="Gene3D" id="3.30.1490.180">
    <property type="entry name" value="RNA polymerase ii"/>
    <property type="match status" value="1"/>
</dbReference>
<dbReference type="Pfam" id="PF05000">
    <property type="entry name" value="RNA_pol_Rpb1_4"/>
    <property type="match status" value="1"/>
</dbReference>
<evidence type="ECO:0000256" key="10">
    <source>
        <dbReference type="ARBA" id="ARBA00022842"/>
    </source>
</evidence>
<dbReference type="FunFam" id="4.10.860.120:FF:000003">
    <property type="entry name" value="DNA-directed RNA polymerase subunit"/>
    <property type="match status" value="1"/>
</dbReference>
<dbReference type="EMBL" id="GL349484">
    <property type="protein sequence ID" value="KNC53956.1"/>
    <property type="molecule type" value="Genomic_DNA"/>
</dbReference>
<keyword evidence="13" id="KW-0539">Nucleus</keyword>
<dbReference type="OMA" id="KPCMGIV"/>
<dbReference type="CDD" id="cd02584">
    <property type="entry name" value="RNAP_II_Rpb1_C"/>
    <property type="match status" value="1"/>
</dbReference>
<keyword evidence="8" id="KW-0677">Repeat</keyword>
<comment type="subcellular location">
    <subcellularLocation>
        <location evidence="1">Nucleus</location>
    </subcellularLocation>
</comment>
<keyword evidence="9" id="KW-0862">Zinc</keyword>
<dbReference type="Gene3D" id="1.10.132.30">
    <property type="match status" value="1"/>
</dbReference>
<dbReference type="EC" id="2.7.7.6" evidence="15"/>
<dbReference type="PROSITE" id="PS00115">
    <property type="entry name" value="RNA_POL_II_REPEAT"/>
    <property type="match status" value="8"/>
</dbReference>
<evidence type="ECO:0000256" key="14">
    <source>
        <dbReference type="ARBA" id="ARBA00048552"/>
    </source>
</evidence>
<dbReference type="InterPro" id="IPR045867">
    <property type="entry name" value="DNA-dir_RpoC_beta_prime"/>
</dbReference>
<keyword evidence="6 15" id="KW-0548">Nucleotidyltransferase</keyword>
<dbReference type="Pfam" id="PF04990">
    <property type="entry name" value="RNA_pol_Rpb1_7"/>
    <property type="match status" value="1"/>
</dbReference>
<keyword evidence="7" id="KW-0479">Metal-binding</keyword>
<keyword evidence="11" id="KW-0238">DNA-binding</keyword>
<keyword evidence="10" id="KW-0460">Magnesium</keyword>
<protein>
    <recommendedName>
        <fullName evidence="15">DNA-directed RNA polymerase subunit</fullName>
        <ecNumber evidence="15">2.7.7.6</ecNumber>
    </recommendedName>
</protein>
<dbReference type="Proteomes" id="UP000054408">
    <property type="component" value="Unassembled WGS sequence"/>
</dbReference>
<evidence type="ECO:0000256" key="3">
    <source>
        <dbReference type="ARBA" id="ARBA00022478"/>
    </source>
</evidence>
<dbReference type="STRING" id="461836.A0A0L0DPK7"/>
<dbReference type="InterPro" id="IPR038593">
    <property type="entry name" value="RNA_pol_Rpb1_7_sf"/>
</dbReference>
<feature type="region of interest" description="Disordered" evidence="16">
    <location>
        <begin position="1576"/>
        <end position="1846"/>
    </location>
</feature>
<accession>A0A0L0DPK7</accession>
<evidence type="ECO:0000259" key="17">
    <source>
        <dbReference type="SMART" id="SM00663"/>
    </source>
</evidence>
<dbReference type="SUPFAM" id="SSF64484">
    <property type="entry name" value="beta and beta-prime subunits of DNA dependent RNA-polymerase"/>
    <property type="match status" value="1"/>
</dbReference>
<comment type="function">
    <text evidence="15">DNA-dependent RNA polymerase catalyzes the transcription of DNA into RNA using the four ribonucleoside triphosphates as substrates.</text>
</comment>
<evidence type="ECO:0000256" key="9">
    <source>
        <dbReference type="ARBA" id="ARBA00022833"/>
    </source>
</evidence>
<evidence type="ECO:0000256" key="2">
    <source>
        <dbReference type="ARBA" id="ARBA00006460"/>
    </source>
</evidence>
<dbReference type="GO" id="GO:0003677">
    <property type="term" value="F:DNA binding"/>
    <property type="evidence" value="ECO:0007669"/>
    <property type="project" value="UniProtKB-KW"/>
</dbReference>
<keyword evidence="3 15" id="KW-0240">DNA-directed RNA polymerase</keyword>
<dbReference type="GO" id="GO:0005665">
    <property type="term" value="C:RNA polymerase II, core complex"/>
    <property type="evidence" value="ECO:0007669"/>
    <property type="project" value="TreeGrafter"/>
</dbReference>
<dbReference type="InterPro" id="IPR007081">
    <property type="entry name" value="RNA_pol_Rpb1_5"/>
</dbReference>
<dbReference type="InterPro" id="IPR007080">
    <property type="entry name" value="RNA_pol_Rpb1_1"/>
</dbReference>
<evidence type="ECO:0000256" key="5">
    <source>
        <dbReference type="ARBA" id="ARBA00022679"/>
    </source>
</evidence>
<evidence type="ECO:0000256" key="7">
    <source>
        <dbReference type="ARBA" id="ARBA00022723"/>
    </source>
</evidence>
<evidence type="ECO:0000256" key="4">
    <source>
        <dbReference type="ARBA" id="ARBA00022553"/>
    </source>
</evidence>
<dbReference type="Gene3D" id="6.20.50.80">
    <property type="match status" value="1"/>
</dbReference>
<dbReference type="Pfam" id="PF04992">
    <property type="entry name" value="RNA_pol_Rpb1_6"/>
    <property type="match status" value="1"/>
</dbReference>
<dbReference type="Gene3D" id="2.40.40.20">
    <property type="match status" value="1"/>
</dbReference>
<dbReference type="RefSeq" id="XP_013754158.1">
    <property type="nucleotide sequence ID" value="XM_013898704.1"/>
</dbReference>
<dbReference type="GO" id="GO:0006366">
    <property type="term" value="P:transcription by RNA polymerase II"/>
    <property type="evidence" value="ECO:0007669"/>
    <property type="project" value="InterPro"/>
</dbReference>
<dbReference type="Pfam" id="PF04997">
    <property type="entry name" value="RNA_pol_Rpb1_1"/>
    <property type="match status" value="1"/>
</dbReference>
<reference evidence="18 19" key="1">
    <citation type="submission" date="2010-05" db="EMBL/GenBank/DDBJ databases">
        <title>The Genome Sequence of Thecamonas trahens ATCC 50062.</title>
        <authorList>
            <consortium name="The Broad Institute Genome Sequencing Platform"/>
            <person name="Russ C."/>
            <person name="Cuomo C."/>
            <person name="Shea T."/>
            <person name="Young S.K."/>
            <person name="Zeng Q."/>
            <person name="Koehrsen M."/>
            <person name="Haas B."/>
            <person name="Borodovsky M."/>
            <person name="Guigo R."/>
            <person name="Alvarado L."/>
            <person name="Berlin A."/>
            <person name="Bochicchio J."/>
            <person name="Borenstein D."/>
            <person name="Chapman S."/>
            <person name="Chen Z."/>
            <person name="Freedman E."/>
            <person name="Gellesch M."/>
            <person name="Goldberg J."/>
            <person name="Griggs A."/>
            <person name="Gujja S."/>
            <person name="Heilman E."/>
            <person name="Heiman D."/>
            <person name="Hepburn T."/>
            <person name="Howarth C."/>
            <person name="Jen D."/>
            <person name="Larson L."/>
            <person name="Mehta T."/>
            <person name="Park D."/>
            <person name="Pearson M."/>
            <person name="Roberts A."/>
            <person name="Saif S."/>
            <person name="Shenoy N."/>
            <person name="Sisk P."/>
            <person name="Stolte C."/>
            <person name="Sykes S."/>
            <person name="Thomson T."/>
            <person name="Walk T."/>
            <person name="White J."/>
            <person name="Yandava C."/>
            <person name="Burger G."/>
            <person name="Gray M.W."/>
            <person name="Holland P.W.H."/>
            <person name="King N."/>
            <person name="Lang F.B.F."/>
            <person name="Roger A.J."/>
            <person name="Ruiz-Trillo I."/>
            <person name="Lander E."/>
            <person name="Nusbaum C."/>
        </authorList>
    </citation>
    <scope>NUCLEOTIDE SEQUENCE [LARGE SCALE GENOMIC DNA]</scope>
    <source>
        <strain evidence="18 19">ATCC 50062</strain>
    </source>
</reference>
<dbReference type="Pfam" id="PF00623">
    <property type="entry name" value="RNA_pol_Rpb1_2"/>
    <property type="match status" value="1"/>
</dbReference>
<evidence type="ECO:0000256" key="11">
    <source>
        <dbReference type="ARBA" id="ARBA00023125"/>
    </source>
</evidence>
<dbReference type="Gene3D" id="6.10.250.2940">
    <property type="match status" value="1"/>
</dbReference>
<dbReference type="Pfam" id="PF05001">
    <property type="entry name" value="RNA_pol_Rpb1_R"/>
    <property type="match status" value="14"/>
</dbReference>
<dbReference type="PANTHER" id="PTHR19376:SF37">
    <property type="entry name" value="DNA-DIRECTED RNA POLYMERASE II SUBUNIT RPB1"/>
    <property type="match status" value="1"/>
</dbReference>
<dbReference type="FunFam" id="1.10.150.390:FF:000001">
    <property type="entry name" value="DNA-directed RNA polymerase subunit"/>
    <property type="match status" value="1"/>
</dbReference>
<evidence type="ECO:0000313" key="19">
    <source>
        <dbReference type="Proteomes" id="UP000054408"/>
    </source>
</evidence>
<dbReference type="Gene3D" id="1.10.150.390">
    <property type="match status" value="1"/>
</dbReference>
<dbReference type="OrthoDB" id="270392at2759"/>
<dbReference type="SMART" id="SM00663">
    <property type="entry name" value="RPOLA_N"/>
    <property type="match status" value="1"/>
</dbReference>
<dbReference type="Pfam" id="PF04983">
    <property type="entry name" value="RNA_pol_Rpb1_3"/>
    <property type="match status" value="1"/>
</dbReference>
<dbReference type="Pfam" id="PF04998">
    <property type="entry name" value="RNA_pol_Rpb1_5"/>
    <property type="match status" value="1"/>
</dbReference>
<dbReference type="eggNOG" id="KOG0260">
    <property type="taxonomic scope" value="Eukaryota"/>
</dbReference>
<sequence>MSAQEEQQQYDEEEAFGPLPVDQLQMAYLFEPSPQPLKTVSRLQFGVLSPEAIRESSVALIDQPDTWVNGKPRKGGLSDPRLGTIDFGVKCQTCGQDHPHCPGHFGHLDLSKAVYHLGFINYVLKILRCVCVNCSRLLIDVNDVKYKASLDRAEQPQDRLFLLSTLCSTVTRCPSGATEDSIPTSETSPVHKGCGNYQPTYRRDGIKIRATYGSDKARGQGDIGTRKTRMSAEQVREIFARISDKDCLAMGLSPKWARPEWLITTVMPIPPPAVRPHVMMSSTQRNEDDLTLALAEIIKANKTLSTQIINGSPQNVINEFVDLLQHHTGTYISNTSPAFAPAENRSGRPLKTISERLKGKEGRVRGNLMGKRVDFSARTVITPDPNLNVDQVGVPRSIAANLTFPEYVTAFNRESLMALVRNSFENGPDAYPGAKTIIRDDGTKLDLRYISRETDLVLAPGYVVERHVRDGDVVVFNRQPSLHKMSMMGHKIKVMPYSTFRLNLSVTTPYNADFDGDEMNLHVPQSLGAKAEVMEIMMVPKNIVTPASNRPVMGIVQDTLLGTYLFTSRDTFMERDLVMNLLMWVPDWDGRIPTPAILKPKPLWTGKQLFSLIMPNVNLRTKSGTAPDKAEGPISPTDTKVLIEAGVHLSGRLCKKTVGNKANGLIHLVWIEHGPEAARSFLDAIQRVVNNWLCQHAFSVGIGDMVADDRTMANIHQLLKDAKVKVRELIHDAQQGKLVSKPGMTMRETFEAEVNSTLNIASGQGGTSAGLSLRADNRVKIMVDGGSKGSSINIGQMVACVGQQNVEGKRIPYGFVGRTLPHFHKDDYGPESRGFVTNSYLKGLTPQEFYFHAMGGREGLIDTAVKTAKTGYVQRRLVKAMESLMVQYDSTVRNAQGVVIQFLYGEDGMEATLLEHQFLDSAMMTNERLHAVYSINTSNEEMARYTTPQVWNELKESRALREELKDEFNTIAADRDMLRRVCVSTTDMGIMASGSVRIVLPVNLKRLIWNAQKIHSSPSSVSDLSPHDIITGVRSLLDDLVVCRGDDPITREAQANATMLFKAHVRATLASKRVLREYKLSSAAFEWLLGEIRTKFLTTIAHPGEMVGALAAQSIGEPATQMTLNTFHFAGVSAKNVTLGVPRLEELINVAKANRTPSNTVFLAEHIAFDQDAAKAVLHELQNTTLGHVTDRTEIWFDPDPLNTVVEEDRQFVTDYYGLEDMPEDEIMSPWLLRIVLSREELSKKSLKVKDVEAALNREFVSLHVITTPDTADPLVVRVRFQVDSSESGKEEAMRDNILLTNIQSTLLSIIRVKGFREFKKVFLTSQEIMIEDPETGTYDKRTENYLETEGVDLQRLLAHPAVDATRTTSNSVVEVIQVLGIEAARQALFHELHHVISFGGSYVNYRHLALLSDVMTYRGELLPITRHGTNRVENGALMRCSFEETTDVLMLAAAMGEVDPLAGVSEAIIMGNLPRIGTGAFDLFLDESKLADAVEVSVLADSGDALQYVPMSPGDGFAAATPYAAGGMLSPAAAGGWSPAAGGSFSPATFSPGGAGFSPAGAGFSPAGAGFSPAPASPGLSPASPAYTPSSPAFQSPASPAYSPTSPAYGAGSPASPAYSPTSPAYGAGSPTSPAYSPTSPAYGAGSPTSPSYSPTSPAYGAGSPTSPSYSPTSPAYGASPTSPSYSPTSPAYGASPTSPSYSPTSPAYGASPTSPSYSPSSPAYGASPTSPSYSPSSPAYGASPTSPSYSPSSPAYGASPTSPTYSPTSPTYGASPTSPVYSPSSPTYGASPTSPVYSPSSPAYGASPTSPVYSPTSPTYDASPGAAYSPSSPQYNDNDDEPKY</sequence>
<dbReference type="NCBIfam" id="NF006336">
    <property type="entry name" value="PRK08566.1"/>
    <property type="match status" value="1"/>
</dbReference>
<dbReference type="InterPro" id="IPR044893">
    <property type="entry name" value="RNA_pol_Rpb1_clamp_domain"/>
</dbReference>
<keyword evidence="19" id="KW-1185">Reference proteome</keyword>
<feature type="region of interest" description="Disordered" evidence="16">
    <location>
        <begin position="175"/>
        <end position="196"/>
    </location>
</feature>
<dbReference type="Gene3D" id="1.10.274.100">
    <property type="entry name" value="RNA polymerase Rpb1, domain 3"/>
    <property type="match status" value="1"/>
</dbReference>
<evidence type="ECO:0000256" key="16">
    <source>
        <dbReference type="SAM" id="MobiDB-lite"/>
    </source>
</evidence>
<comment type="catalytic activity">
    <reaction evidence="14 15">
        <text>RNA(n) + a ribonucleoside 5'-triphosphate = RNA(n+1) + diphosphate</text>
        <dbReference type="Rhea" id="RHEA:21248"/>
        <dbReference type="Rhea" id="RHEA-COMP:14527"/>
        <dbReference type="Rhea" id="RHEA-COMP:17342"/>
        <dbReference type="ChEBI" id="CHEBI:33019"/>
        <dbReference type="ChEBI" id="CHEBI:61557"/>
        <dbReference type="ChEBI" id="CHEBI:140395"/>
        <dbReference type="EC" id="2.7.7.6"/>
    </reaction>
</comment>
<name>A0A0L0DPK7_THETB</name>
<evidence type="ECO:0000256" key="12">
    <source>
        <dbReference type="ARBA" id="ARBA00023163"/>
    </source>
</evidence>
<dbReference type="FunFam" id="1.10.274.100:FF:000001">
    <property type="entry name" value="DNA-directed RNA polymerase subunit"/>
    <property type="match status" value="1"/>
</dbReference>
<dbReference type="Gene3D" id="3.30.1360.140">
    <property type="match status" value="1"/>
</dbReference>
<dbReference type="FunFam" id="2.40.40.20:FF:000019">
    <property type="entry name" value="DNA-directed RNA polymerase II subunit RPB1"/>
    <property type="match status" value="1"/>
</dbReference>
<keyword evidence="5 15" id="KW-0808">Transferase</keyword>
<organism evidence="18 19">
    <name type="scientific">Thecamonas trahens ATCC 50062</name>
    <dbReference type="NCBI Taxonomy" id="461836"/>
    <lineage>
        <taxon>Eukaryota</taxon>
        <taxon>Apusozoa</taxon>
        <taxon>Apusomonadida</taxon>
        <taxon>Apusomonadidae</taxon>
        <taxon>Thecamonas</taxon>
    </lineage>
</organism>
<keyword evidence="12 15" id="KW-0804">Transcription</keyword>
<dbReference type="InterPro" id="IPR042102">
    <property type="entry name" value="RNA_pol_Rpb1_3_sf"/>
</dbReference>